<comment type="similarity">
    <text evidence="1">Belongs to the glycosyl hydrolase 32 family.</text>
</comment>
<dbReference type="PANTHER" id="PTHR43101:SF1">
    <property type="entry name" value="BETA-FRUCTOSIDASE"/>
    <property type="match status" value="1"/>
</dbReference>
<dbReference type="Pfam" id="PF13385">
    <property type="entry name" value="Laminin_G_3"/>
    <property type="match status" value="1"/>
</dbReference>
<gene>
    <name evidence="10" type="ORF">GCM10010954_27200</name>
</gene>
<evidence type="ECO:0000256" key="3">
    <source>
        <dbReference type="ARBA" id="ARBA00022729"/>
    </source>
</evidence>
<keyword evidence="3 8" id="KW-0732">Signal</keyword>
<reference evidence="10" key="1">
    <citation type="journal article" date="2014" name="Int. J. Syst. Evol. Microbiol.">
        <title>Complete genome sequence of Corynebacterium casei LMG S-19264T (=DSM 44701T), isolated from a smear-ripened cheese.</title>
        <authorList>
            <consortium name="US DOE Joint Genome Institute (JGI-PGF)"/>
            <person name="Walter F."/>
            <person name="Albersmeier A."/>
            <person name="Kalinowski J."/>
            <person name="Ruckert C."/>
        </authorList>
    </citation>
    <scope>NUCLEOTIDE SEQUENCE</scope>
    <source>
        <strain evidence="10">CGMCC 1.12153</strain>
    </source>
</reference>
<dbReference type="Pfam" id="PF08244">
    <property type="entry name" value="Glyco_hydro_32C"/>
    <property type="match status" value="1"/>
</dbReference>
<feature type="domain" description="LamG-like jellyroll fold" evidence="9">
    <location>
        <begin position="107"/>
        <end position="255"/>
    </location>
</feature>
<proteinExistence type="inferred from homology"/>
<reference evidence="10" key="2">
    <citation type="submission" date="2020-09" db="EMBL/GenBank/DDBJ databases">
        <authorList>
            <person name="Sun Q."/>
            <person name="Zhou Y."/>
        </authorList>
    </citation>
    <scope>NUCLEOTIDE SEQUENCE</scope>
    <source>
        <strain evidence="10">CGMCC 1.12153</strain>
    </source>
</reference>
<dbReference type="PANTHER" id="PTHR43101">
    <property type="entry name" value="BETA-FRUCTOSIDASE"/>
    <property type="match status" value="1"/>
</dbReference>
<dbReference type="EMBL" id="BMEL01000003">
    <property type="protein sequence ID" value="GGF26719.1"/>
    <property type="molecule type" value="Genomic_DNA"/>
</dbReference>
<dbReference type="Gene3D" id="2.115.10.20">
    <property type="entry name" value="Glycosyl hydrolase domain, family 43"/>
    <property type="match status" value="1"/>
</dbReference>
<feature type="chain" id="PRO_5039453335" description="beta-fructofuranosidase" evidence="8">
    <location>
        <begin position="28"/>
        <end position="1006"/>
    </location>
</feature>
<evidence type="ECO:0000256" key="6">
    <source>
        <dbReference type="ARBA" id="ARBA00023295"/>
    </source>
</evidence>
<protein>
    <recommendedName>
        <fullName evidence="2">beta-fructofuranosidase</fullName>
        <ecNumber evidence="2">3.2.1.26</ecNumber>
    </recommendedName>
</protein>
<dbReference type="SUPFAM" id="SSF49899">
    <property type="entry name" value="Concanavalin A-like lectins/glucanases"/>
    <property type="match status" value="2"/>
</dbReference>
<dbReference type="Gene3D" id="2.60.120.200">
    <property type="match status" value="1"/>
</dbReference>
<sequence>MNWKNFSKVSSFLVVLTGMTLSPNVVSAENEVEAEISSWSFEEGEGAATLDEASGIEDKIEYVFNEAEDKDDSNPMWREGIKNNALLFDGYSTWIERPADEWGELGSSFTVEGWVAPRSYEWGGDDKVSAILSQLNAGEGKGFVFGMGRHGSLEMKAAFEGEEVRATTESSLEKHEWSHVAGVISDERGVIEVYINGEKEAEASIPEGKTFTQADQPLLLGKHSDPSIVNGTFDANMFAGLMDEVQVERGELTPEDIKAFYQDVMASLPSEGLPAADTDYDRSRYDGDRHRAQYHMTAPEHWMNEPHSPIYFEGKYHLFYQHNPQGPYWRQIHWGHVVSDDLMHWDDALVALAPEKDSVAPDGVWSGDSTYDENGEPVLLFTAGDDSRHPNQSVGLARSTFSEDGDPLLPNWEMEDELVTVQEEDLEVEEGEVMFGQFRDPFVWEEDGTWYQLVSSGIKDGDQNIGGTALLYSSENLTDWDYEGPFFTGDKEAFPATGDVWELPVFLPLKDENGDDTGKYAFFINPWFEEYSPHDVKYVWHWIGEWDKENNKFVPDHDEPRLFDYGEHLTGPSGFVDDKDRSVLFSITQDRRSEQDHYDAGWAHNAGLPLELTLQENGMLGIQPIKETENVRGEKLISESDTTVKKLNRQLEKVNGDTLEVNLTVDPKDAEQFGLHFRESTDSKEVTSLFYNVNEQQLKIDRNHSSLDPDAEKGIHGGDVELKDGLLHLQLFLDRSMVEAYANDTHSITSRVYPTLGDADGISMTEEGGKVSIESFELWNMGSAYGELVEADEPENSDEKDNTPVKTLPNHDFQTGDLSGWIVEEGEAFSDDHVRTDEDWGWGGPFNQAVNAHDPEGFHYWGFHAEHGGDGAVGVMRSEDFILGGDGTIDFLVGGGNDEENLSVALIRKNDNHELARTTGGNNEAYRRVEWNMEEHVGEELFLRVTDNATGGFGHINLDNVNVPVDLDTEFEEEDLSIKPESSSHAKGKAIGHEKNPNDHRAKGKE</sequence>
<dbReference type="Pfam" id="PF00251">
    <property type="entry name" value="Glyco_hydro_32N"/>
    <property type="match status" value="1"/>
</dbReference>
<dbReference type="InterPro" id="IPR051214">
    <property type="entry name" value="GH32_Enzymes"/>
</dbReference>
<dbReference type="InterPro" id="IPR013189">
    <property type="entry name" value="Glyco_hydro_32_C"/>
</dbReference>
<feature type="signal peptide" evidence="8">
    <location>
        <begin position="1"/>
        <end position="27"/>
    </location>
</feature>
<dbReference type="Gene3D" id="2.60.120.560">
    <property type="entry name" value="Exo-inulinase, domain 1"/>
    <property type="match status" value="1"/>
</dbReference>
<feature type="compositionally biased region" description="Basic and acidic residues" evidence="7">
    <location>
        <begin position="991"/>
        <end position="1006"/>
    </location>
</feature>
<evidence type="ECO:0000313" key="11">
    <source>
        <dbReference type="Proteomes" id="UP000660110"/>
    </source>
</evidence>
<dbReference type="SUPFAM" id="SSF75005">
    <property type="entry name" value="Arabinanase/levansucrase/invertase"/>
    <property type="match status" value="1"/>
</dbReference>
<dbReference type="RefSeq" id="WP_188378049.1">
    <property type="nucleotide sequence ID" value="NZ_BMEL01000003.1"/>
</dbReference>
<dbReference type="AlphaFoldDB" id="A0A917EZE9"/>
<keyword evidence="5" id="KW-1015">Disulfide bond</keyword>
<dbReference type="SMART" id="SM00560">
    <property type="entry name" value="LamGL"/>
    <property type="match status" value="1"/>
</dbReference>
<evidence type="ECO:0000256" key="1">
    <source>
        <dbReference type="ARBA" id="ARBA00009902"/>
    </source>
</evidence>
<evidence type="ECO:0000313" key="10">
    <source>
        <dbReference type="EMBL" id="GGF26719.1"/>
    </source>
</evidence>
<evidence type="ECO:0000256" key="5">
    <source>
        <dbReference type="ARBA" id="ARBA00023157"/>
    </source>
</evidence>
<evidence type="ECO:0000256" key="4">
    <source>
        <dbReference type="ARBA" id="ARBA00022801"/>
    </source>
</evidence>
<dbReference type="InterPro" id="IPR006558">
    <property type="entry name" value="LamG-like"/>
</dbReference>
<feature type="region of interest" description="Disordered" evidence="7">
    <location>
        <begin position="972"/>
        <end position="1006"/>
    </location>
</feature>
<name>A0A917EZE9_HALAA</name>
<dbReference type="GO" id="GO:0004564">
    <property type="term" value="F:beta-fructofuranosidase activity"/>
    <property type="evidence" value="ECO:0007669"/>
    <property type="project" value="UniProtKB-EC"/>
</dbReference>
<feature type="region of interest" description="Disordered" evidence="7">
    <location>
        <begin position="791"/>
        <end position="810"/>
    </location>
</feature>
<dbReference type="Proteomes" id="UP000660110">
    <property type="component" value="Unassembled WGS sequence"/>
</dbReference>
<dbReference type="InterPro" id="IPR013148">
    <property type="entry name" value="Glyco_hydro_32_N"/>
</dbReference>
<dbReference type="InterPro" id="IPR001362">
    <property type="entry name" value="Glyco_hydro_32"/>
</dbReference>
<evidence type="ECO:0000256" key="7">
    <source>
        <dbReference type="SAM" id="MobiDB-lite"/>
    </source>
</evidence>
<dbReference type="InterPro" id="IPR023296">
    <property type="entry name" value="Glyco_hydro_beta-prop_sf"/>
</dbReference>
<dbReference type="SMART" id="SM00640">
    <property type="entry name" value="Glyco_32"/>
    <property type="match status" value="1"/>
</dbReference>
<keyword evidence="6" id="KW-0326">Glycosidase</keyword>
<dbReference type="EC" id="3.2.1.26" evidence="2"/>
<keyword evidence="4" id="KW-0378">Hydrolase</keyword>
<dbReference type="InterPro" id="IPR013320">
    <property type="entry name" value="ConA-like_dom_sf"/>
</dbReference>
<accession>A0A917EZE9</accession>
<evidence type="ECO:0000256" key="8">
    <source>
        <dbReference type="SAM" id="SignalP"/>
    </source>
</evidence>
<dbReference type="CDD" id="cd08996">
    <property type="entry name" value="GH32_FFase"/>
    <property type="match status" value="1"/>
</dbReference>
<keyword evidence="11" id="KW-1185">Reference proteome</keyword>
<dbReference type="GO" id="GO:0005975">
    <property type="term" value="P:carbohydrate metabolic process"/>
    <property type="evidence" value="ECO:0007669"/>
    <property type="project" value="InterPro"/>
</dbReference>
<comment type="caution">
    <text evidence="10">The sequence shown here is derived from an EMBL/GenBank/DDBJ whole genome shotgun (WGS) entry which is preliminary data.</text>
</comment>
<evidence type="ECO:0000256" key="2">
    <source>
        <dbReference type="ARBA" id="ARBA00012758"/>
    </source>
</evidence>
<organism evidence="10 11">
    <name type="scientific">Halobacillus andaensis</name>
    <dbReference type="NCBI Taxonomy" id="1176239"/>
    <lineage>
        <taxon>Bacteria</taxon>
        <taxon>Bacillati</taxon>
        <taxon>Bacillota</taxon>
        <taxon>Bacilli</taxon>
        <taxon>Bacillales</taxon>
        <taxon>Bacillaceae</taxon>
        <taxon>Halobacillus</taxon>
    </lineage>
</organism>
<evidence type="ECO:0000259" key="9">
    <source>
        <dbReference type="SMART" id="SM00560"/>
    </source>
</evidence>